<accession>B1XYK1</accession>
<keyword evidence="2" id="KW-0732">Signal</keyword>
<evidence type="ECO:0000256" key="2">
    <source>
        <dbReference type="SAM" id="SignalP"/>
    </source>
</evidence>
<dbReference type="RefSeq" id="WP_012349178.1">
    <property type="nucleotide sequence ID" value="NC_010524.1"/>
</dbReference>
<protein>
    <submittedName>
        <fullName evidence="3">Uncharacterized protein</fullName>
    </submittedName>
</protein>
<keyword evidence="4" id="KW-1185">Reference proteome</keyword>
<gene>
    <name evidence="3" type="ordered locus">Lcho_4186</name>
</gene>
<dbReference type="Proteomes" id="UP000001693">
    <property type="component" value="Chromosome"/>
</dbReference>
<dbReference type="HOGENOM" id="CLU_2023836_0_0_4"/>
<feature type="chain" id="PRO_5002771017" evidence="2">
    <location>
        <begin position="25"/>
        <end position="122"/>
    </location>
</feature>
<sequence precursor="true">MKKSLAPCALLLALATATITTATAAPAADPPIQAGRCTSPVALPAGDPSLDQLAADARAVWHELSPEVREMVDEMLASRDKRNPVATMARSGCDLKPSGRSVLQFSAAPPLAGPAASATRRA</sequence>
<dbReference type="KEGG" id="lch:Lcho_4186"/>
<name>B1XYK1_LEPCP</name>
<evidence type="ECO:0000313" key="3">
    <source>
        <dbReference type="EMBL" id="ACB36437.1"/>
    </source>
</evidence>
<feature type="region of interest" description="Disordered" evidence="1">
    <location>
        <begin position="24"/>
        <end position="48"/>
    </location>
</feature>
<proteinExistence type="predicted"/>
<evidence type="ECO:0000313" key="4">
    <source>
        <dbReference type="Proteomes" id="UP000001693"/>
    </source>
</evidence>
<feature type="signal peptide" evidence="2">
    <location>
        <begin position="1"/>
        <end position="24"/>
    </location>
</feature>
<dbReference type="OrthoDB" id="10015685at2"/>
<organism evidence="3 4">
    <name type="scientific">Leptothrix cholodnii (strain ATCC 51168 / LMG 8142 / SP-6)</name>
    <name type="common">Leptothrix discophora (strain SP-6)</name>
    <dbReference type="NCBI Taxonomy" id="395495"/>
    <lineage>
        <taxon>Bacteria</taxon>
        <taxon>Pseudomonadati</taxon>
        <taxon>Pseudomonadota</taxon>
        <taxon>Betaproteobacteria</taxon>
        <taxon>Burkholderiales</taxon>
        <taxon>Sphaerotilaceae</taxon>
        <taxon>Leptothrix</taxon>
    </lineage>
</organism>
<evidence type="ECO:0000256" key="1">
    <source>
        <dbReference type="SAM" id="MobiDB-lite"/>
    </source>
</evidence>
<reference evidence="3 4" key="1">
    <citation type="submission" date="2008-03" db="EMBL/GenBank/DDBJ databases">
        <title>Complete sequence of Leptothrix cholodnii SP-6.</title>
        <authorList>
            <consortium name="US DOE Joint Genome Institute"/>
            <person name="Copeland A."/>
            <person name="Lucas S."/>
            <person name="Lapidus A."/>
            <person name="Glavina del Rio T."/>
            <person name="Dalin E."/>
            <person name="Tice H."/>
            <person name="Bruce D."/>
            <person name="Goodwin L."/>
            <person name="Pitluck S."/>
            <person name="Chertkov O."/>
            <person name="Brettin T."/>
            <person name="Detter J.C."/>
            <person name="Han C."/>
            <person name="Kuske C.R."/>
            <person name="Schmutz J."/>
            <person name="Larimer F."/>
            <person name="Land M."/>
            <person name="Hauser L."/>
            <person name="Kyrpides N."/>
            <person name="Lykidis A."/>
            <person name="Emerson D."/>
            <person name="Richardson P."/>
        </authorList>
    </citation>
    <scope>NUCLEOTIDE SEQUENCE [LARGE SCALE GENOMIC DNA]</scope>
    <source>
        <strain evidence="4">ATCC 51168 / LMG 8142 / SP-6</strain>
    </source>
</reference>
<dbReference type="AlphaFoldDB" id="B1XYK1"/>
<dbReference type="EMBL" id="CP001013">
    <property type="protein sequence ID" value="ACB36437.1"/>
    <property type="molecule type" value="Genomic_DNA"/>
</dbReference>